<gene>
    <name evidence="5" type="ORF">SLITO_v1c01260</name>
</gene>
<evidence type="ECO:0000313" key="5">
    <source>
        <dbReference type="EMBL" id="AKX33794.1"/>
    </source>
</evidence>
<keyword evidence="1" id="KW-0813">Transport</keyword>
<dbReference type="AlphaFoldDB" id="A0A0K1W0G8"/>
<accession>A0A0K1W0G8</accession>
<dbReference type="PANTHER" id="PTHR42939">
    <property type="entry name" value="ABC TRANSPORTER ATP-BINDING PROTEIN ALBC-RELATED"/>
    <property type="match status" value="1"/>
</dbReference>
<dbReference type="InterPro" id="IPR027417">
    <property type="entry name" value="P-loop_NTPase"/>
</dbReference>
<evidence type="ECO:0000259" key="4">
    <source>
        <dbReference type="PROSITE" id="PS50893"/>
    </source>
</evidence>
<evidence type="ECO:0000256" key="1">
    <source>
        <dbReference type="ARBA" id="ARBA00022448"/>
    </source>
</evidence>
<dbReference type="STRING" id="216942.SLITO_v1c01260"/>
<protein>
    <submittedName>
        <fullName evidence="5">ABC transporter ATP-binding protein</fullName>
    </submittedName>
</protein>
<dbReference type="GO" id="GO:0005524">
    <property type="term" value="F:ATP binding"/>
    <property type="evidence" value="ECO:0007669"/>
    <property type="project" value="UniProtKB-KW"/>
</dbReference>
<keyword evidence="6" id="KW-1185">Reference proteome</keyword>
<dbReference type="EMBL" id="CP012357">
    <property type="protein sequence ID" value="AKX33794.1"/>
    <property type="molecule type" value="Genomic_DNA"/>
</dbReference>
<dbReference type="Pfam" id="PF00005">
    <property type="entry name" value="ABC_tran"/>
    <property type="match status" value="1"/>
</dbReference>
<keyword evidence="2" id="KW-0547">Nucleotide-binding</keyword>
<proteinExistence type="predicted"/>
<dbReference type="OrthoDB" id="389713at2"/>
<dbReference type="InterPro" id="IPR051782">
    <property type="entry name" value="ABC_Transporter_VariousFunc"/>
</dbReference>
<evidence type="ECO:0000313" key="6">
    <source>
        <dbReference type="Proteomes" id="UP000067476"/>
    </source>
</evidence>
<dbReference type="InterPro" id="IPR003593">
    <property type="entry name" value="AAA+_ATPase"/>
</dbReference>
<dbReference type="RefSeq" id="WP_075057890.1">
    <property type="nucleotide sequence ID" value="NZ_CP012357.1"/>
</dbReference>
<dbReference type="GO" id="GO:0016887">
    <property type="term" value="F:ATP hydrolysis activity"/>
    <property type="evidence" value="ECO:0007669"/>
    <property type="project" value="InterPro"/>
</dbReference>
<dbReference type="SMART" id="SM00382">
    <property type="entry name" value="AAA"/>
    <property type="match status" value="1"/>
</dbReference>
<reference evidence="5 6" key="1">
    <citation type="journal article" date="2015" name="Genome Announc.">
        <title>Complete Genome Sequence of Spiroplasma litorale TN-1T (DSM 21781), a Bacterium Isolated from a Green-Eyed Horsefly (Tabanus nigrovittatus).</title>
        <authorList>
            <person name="Lo W.S."/>
            <person name="Lai Y.C."/>
            <person name="Lien Y.W."/>
            <person name="Wang T.H."/>
            <person name="Kuo C.H."/>
        </authorList>
    </citation>
    <scope>NUCLEOTIDE SEQUENCE [LARGE SCALE GENOMIC DNA]</scope>
    <source>
        <strain evidence="5 6">TN-1</strain>
    </source>
</reference>
<dbReference type="PATRIC" id="fig|216942.3.peg.126"/>
<dbReference type="InterPro" id="IPR003439">
    <property type="entry name" value="ABC_transporter-like_ATP-bd"/>
</dbReference>
<organism evidence="5 6">
    <name type="scientific">Spiroplasma litorale</name>
    <dbReference type="NCBI Taxonomy" id="216942"/>
    <lineage>
        <taxon>Bacteria</taxon>
        <taxon>Bacillati</taxon>
        <taxon>Mycoplasmatota</taxon>
        <taxon>Mollicutes</taxon>
        <taxon>Entomoplasmatales</taxon>
        <taxon>Spiroplasmataceae</taxon>
        <taxon>Spiroplasma</taxon>
    </lineage>
</organism>
<dbReference type="Proteomes" id="UP000067476">
    <property type="component" value="Chromosome"/>
</dbReference>
<dbReference type="PANTHER" id="PTHR42939:SF1">
    <property type="entry name" value="ABC TRANSPORTER ATP-BINDING PROTEIN ALBC-RELATED"/>
    <property type="match status" value="1"/>
</dbReference>
<dbReference type="PROSITE" id="PS50893">
    <property type="entry name" value="ABC_TRANSPORTER_2"/>
    <property type="match status" value="1"/>
</dbReference>
<feature type="domain" description="ABC transporter" evidence="4">
    <location>
        <begin position="2"/>
        <end position="226"/>
    </location>
</feature>
<dbReference type="Gene3D" id="3.40.50.300">
    <property type="entry name" value="P-loop containing nucleotide triphosphate hydrolases"/>
    <property type="match status" value="1"/>
</dbReference>
<sequence length="230" mass="26733">MIVYKNVSLMYSVNTGIKNFNLEIKDNEKVAIIGPNGSGKTTLLKITLGFSKYYKGEVLIKEVSNKDNKFNLNNIGYVSSENIFPSFSKVKTIVNLYKKLKNDENNKLDYISKLLKINLKEKKYFKSLSTGMIQKVKLCLALSYDNDYYIFDEPTNGLDAIIREKTLNYIYENLKQKTIIYCTHLIEEITTFFDRLIIIKDNTIKLDVEINEKTNVKNIFYEVYGEEIND</sequence>
<evidence type="ECO:0000256" key="2">
    <source>
        <dbReference type="ARBA" id="ARBA00022741"/>
    </source>
</evidence>
<keyword evidence="3 5" id="KW-0067">ATP-binding</keyword>
<evidence type="ECO:0000256" key="3">
    <source>
        <dbReference type="ARBA" id="ARBA00022840"/>
    </source>
</evidence>
<dbReference type="SUPFAM" id="SSF52540">
    <property type="entry name" value="P-loop containing nucleoside triphosphate hydrolases"/>
    <property type="match status" value="1"/>
</dbReference>
<name>A0A0K1W0G8_9MOLU</name>
<dbReference type="KEGG" id="sll:SLITO_v1c01260"/>